<keyword evidence="3" id="KW-1185">Reference proteome</keyword>
<evidence type="ECO:0000313" key="3">
    <source>
        <dbReference type="Proteomes" id="UP000259030"/>
    </source>
</evidence>
<name>A0A221SYQ7_9DEIO</name>
<proteinExistence type="predicted"/>
<dbReference type="Gene3D" id="3.60.15.10">
    <property type="entry name" value="Ribonuclease Z/Hydroxyacylglutathione hydrolase-like"/>
    <property type="match status" value="1"/>
</dbReference>
<dbReference type="PANTHER" id="PTHR42951">
    <property type="entry name" value="METALLO-BETA-LACTAMASE DOMAIN-CONTAINING"/>
    <property type="match status" value="1"/>
</dbReference>
<dbReference type="InterPro" id="IPR036866">
    <property type="entry name" value="RibonucZ/Hydroxyglut_hydro"/>
</dbReference>
<sequence>MSSATPTPGRSSPPRLSRLVTGGGHRVYTLNVQAFVGLRVNVFVLLTGPAERPDYCALIDCGSPQPVSTASLNALHLLRAQYGEQCGWETLDRIVVTHAHPDHAGGLPHVRSLSRAPVAAHEWGVPILEDPHAFREETRGPLRAYAAWLGVPEGSEYAARLENRANNLMLPSGVPVRTTLRHGDLLDGLLQVWHTPGHAGSQVCLQFDDVLLSADHLLPRNSPPLLPAWLHRGGGLHTYLKSLNVIEGLSGVRVALGGHDEPMPAWRARIAELRARYETKLENVLAAADEPSSVYDLTHRVARVNPRQALLLLDQTAALCEELVRRGALREMPGAGGEATFQRV</sequence>
<dbReference type="RefSeq" id="WP_027464120.1">
    <property type="nucleotide sequence ID" value="NZ_CP021081.1"/>
</dbReference>
<evidence type="ECO:0000259" key="1">
    <source>
        <dbReference type="SMART" id="SM00849"/>
    </source>
</evidence>
<keyword evidence="2" id="KW-0378">Hydrolase</keyword>
<dbReference type="EMBL" id="CP021081">
    <property type="protein sequence ID" value="ASN81798.1"/>
    <property type="molecule type" value="Genomic_DNA"/>
</dbReference>
<feature type="domain" description="Metallo-beta-lactamase" evidence="1">
    <location>
        <begin position="39"/>
        <end position="259"/>
    </location>
</feature>
<dbReference type="SMART" id="SM00849">
    <property type="entry name" value="Lactamase_B"/>
    <property type="match status" value="1"/>
</dbReference>
<dbReference type="STRING" id="317577.GCA_000419625_01312"/>
<dbReference type="InterPro" id="IPR050855">
    <property type="entry name" value="NDM-1-like"/>
</dbReference>
<dbReference type="SUPFAM" id="SSF56281">
    <property type="entry name" value="Metallo-hydrolase/oxidoreductase"/>
    <property type="match status" value="1"/>
</dbReference>
<dbReference type="GO" id="GO:0016787">
    <property type="term" value="F:hydrolase activity"/>
    <property type="evidence" value="ECO:0007669"/>
    <property type="project" value="UniProtKB-KW"/>
</dbReference>
<dbReference type="InterPro" id="IPR001279">
    <property type="entry name" value="Metallo-B-lactamas"/>
</dbReference>
<gene>
    <name evidence="2" type="ORF">DFI_13065</name>
</gene>
<protein>
    <submittedName>
        <fullName evidence="2">MBL fold hydrolase</fullName>
    </submittedName>
</protein>
<evidence type="ECO:0000313" key="2">
    <source>
        <dbReference type="EMBL" id="ASN81798.1"/>
    </source>
</evidence>
<dbReference type="Pfam" id="PF00753">
    <property type="entry name" value="Lactamase_B"/>
    <property type="match status" value="1"/>
</dbReference>
<dbReference type="KEGG" id="dfc:DFI_13065"/>
<accession>A0A221SYQ7</accession>
<dbReference type="PANTHER" id="PTHR42951:SF14">
    <property type="entry name" value="METALLO-BETA-LACTAMASE SUPERFAMILY PROTEIN"/>
    <property type="match status" value="1"/>
</dbReference>
<dbReference type="Proteomes" id="UP000259030">
    <property type="component" value="Chromosome"/>
</dbReference>
<reference evidence="2 3" key="1">
    <citation type="submission" date="2017-05" db="EMBL/GenBank/DDBJ databases">
        <title>The complete genome sequence of Deinococcus ficus isolated from the rhizosphere of the Ficus religiosa L. in Taiwan.</title>
        <authorList>
            <person name="Wu K.-M."/>
            <person name="Liao T.-L."/>
            <person name="Liu Y.-M."/>
            <person name="Young C.-C."/>
            <person name="Tsai S.-F."/>
        </authorList>
    </citation>
    <scope>NUCLEOTIDE SEQUENCE [LARGE SCALE GENOMIC DNA]</scope>
    <source>
        <strain evidence="2 3">CC-FR2-10</strain>
    </source>
</reference>
<dbReference type="AlphaFoldDB" id="A0A221SYQ7"/>
<organism evidence="2 3">
    <name type="scientific">Deinococcus ficus</name>
    <dbReference type="NCBI Taxonomy" id="317577"/>
    <lineage>
        <taxon>Bacteria</taxon>
        <taxon>Thermotogati</taxon>
        <taxon>Deinococcota</taxon>
        <taxon>Deinococci</taxon>
        <taxon>Deinococcales</taxon>
        <taxon>Deinococcaceae</taxon>
        <taxon>Deinococcus</taxon>
    </lineage>
</organism>